<dbReference type="PRINTS" id="PR00380">
    <property type="entry name" value="KINESINHEAVY"/>
</dbReference>
<sequence>MGSVARDDVGKEERILVSVRVRPLNERELERSDVSDWECISADTIVFKNSLPERSMFPTTYTFDRVFGCERNTRQVYEEGAKKVSLSVLSGVNSSIFAYGQTSSGKTYTMTGITKYSVSDIYDYIQKHEEREFILKLSAMEIYNEAVRDLLSPDSAPLRLLDDPEKGTVVEKLTEETLRDQDHLKELLSFCLDQRQIGETSLNEMSSRSHQILRLTIESSAREFSGMGNLTTLAATINFVDLAGSERASQALTAGSRLKEGCHINRSLLTLGTVIRKLSKGRNGHIPYRDSKLTRILQSSLGGNAKTAIICTMSPARTHIEQSRNSLLFASCAKEVVNNAQVNVVTSDKALVKHLQRELVRLESELRCIVPTSTSNPDALKEKDVQIRRMEKEMKELMQQRDLAQSRLEDLLKALGDDQGSRQSEELSQYSIPRAPNSSEDTFSTSESSQSRDFGNAKFDASSGTKGCTEPHLQLYGKTREEHAVSFLYHSASTTSSMGQEEVSYLTSHDFEDHYKEVLCVEMVEPSMNIIKDCNLLLTEESDSLLSPSIRAQEKEGKGWVLEPSPIPLVKISSSSRSQALARSRSCRATITGTSSPWFHEEEEDADTPPNIFLKDFPRRPEGTKRTHCSINLGAESEKCSQDVELNAHSRDGSISQASEQSSDDVLKPRNFKSSPDEGVTNISNTVEGLKEMAKMQYQKRLADGQDTENSTNYDTGVTVKDVCLEPTLESSQSPSRWPLEFEKKQRDIVELWHACSVSLTHRSYFFLLIKGDPTDSFYTEVEYRRLCFLKNSSSEGSVDKTTVDADQNGSFALSLRNLRREREKLCRGLNRFSAAQRVSLYANWGIALDSKKRRVQLSRRVWTDTKDMERARESAMLVAKVFRFLEPAQAPKEMFGLSFTQQLTSRRSFGWRR</sequence>
<keyword evidence="4 7" id="KW-0067">ATP-binding</keyword>
<dbReference type="GO" id="GO:0003777">
    <property type="term" value="F:microtubule motor activity"/>
    <property type="evidence" value="ECO:0007669"/>
    <property type="project" value="InterPro"/>
</dbReference>
<dbReference type="GO" id="GO:0007018">
    <property type="term" value="P:microtubule-based movement"/>
    <property type="evidence" value="ECO:0007669"/>
    <property type="project" value="InterPro"/>
</dbReference>
<dbReference type="AlphaFoldDB" id="A0AAX6HDH5"/>
<feature type="compositionally biased region" description="Basic and acidic residues" evidence="10">
    <location>
        <begin position="415"/>
        <end position="425"/>
    </location>
</feature>
<dbReference type="PROSITE" id="PS50067">
    <property type="entry name" value="KINESIN_MOTOR_2"/>
    <property type="match status" value="1"/>
</dbReference>
<dbReference type="CDD" id="cd01374">
    <property type="entry name" value="KISc_CENP_E"/>
    <property type="match status" value="1"/>
</dbReference>
<evidence type="ECO:0000313" key="12">
    <source>
        <dbReference type="EMBL" id="KAJ6838864.1"/>
    </source>
</evidence>
<keyword evidence="5 9" id="KW-0175">Coiled coil</keyword>
<keyword evidence="2 8" id="KW-0493">Microtubule</keyword>
<dbReference type="EMBL" id="JANAVB010010199">
    <property type="protein sequence ID" value="KAJ6839140.1"/>
    <property type="molecule type" value="Genomic_DNA"/>
</dbReference>
<dbReference type="Pfam" id="PF00225">
    <property type="entry name" value="Kinesin"/>
    <property type="match status" value="1"/>
</dbReference>
<feature type="region of interest" description="Disordered" evidence="10">
    <location>
        <begin position="596"/>
        <end position="625"/>
    </location>
</feature>
<dbReference type="GO" id="GO:0008017">
    <property type="term" value="F:microtubule binding"/>
    <property type="evidence" value="ECO:0007669"/>
    <property type="project" value="InterPro"/>
</dbReference>
<evidence type="ECO:0000256" key="4">
    <source>
        <dbReference type="ARBA" id="ARBA00022840"/>
    </source>
</evidence>
<dbReference type="InterPro" id="IPR021881">
    <property type="entry name" value="NACK_C"/>
</dbReference>
<gene>
    <name evidence="13" type="ORF">M6B38_316705</name>
    <name evidence="12" type="ORF">M6B38_319485</name>
</gene>
<feature type="compositionally biased region" description="Basic and acidic residues" evidence="10">
    <location>
        <begin position="616"/>
        <end position="625"/>
    </location>
</feature>
<dbReference type="InterPro" id="IPR001752">
    <property type="entry name" value="Kinesin_motor_dom"/>
</dbReference>
<feature type="region of interest" description="Disordered" evidence="10">
    <location>
        <begin position="649"/>
        <end position="682"/>
    </location>
</feature>
<dbReference type="GO" id="GO:0005874">
    <property type="term" value="C:microtubule"/>
    <property type="evidence" value="ECO:0007669"/>
    <property type="project" value="UniProtKB-KW"/>
</dbReference>
<feature type="coiled-coil region" evidence="9">
    <location>
        <begin position="345"/>
        <end position="414"/>
    </location>
</feature>
<feature type="binding site" evidence="7">
    <location>
        <begin position="100"/>
        <end position="107"/>
    </location>
    <ligand>
        <name>ATP</name>
        <dbReference type="ChEBI" id="CHEBI:30616"/>
    </ligand>
</feature>
<feature type="domain" description="Kinesin motor" evidence="11">
    <location>
        <begin position="14"/>
        <end position="336"/>
    </location>
</feature>
<keyword evidence="14" id="KW-1185">Reference proteome</keyword>
<dbReference type="InterPro" id="IPR027417">
    <property type="entry name" value="P-loop_NTPase"/>
</dbReference>
<evidence type="ECO:0000256" key="7">
    <source>
        <dbReference type="PROSITE-ProRule" id="PRU00283"/>
    </source>
</evidence>
<dbReference type="PANTHER" id="PTHR47968">
    <property type="entry name" value="CENTROMERE PROTEIN E"/>
    <property type="match status" value="1"/>
</dbReference>
<evidence type="ECO:0000313" key="13">
    <source>
        <dbReference type="EMBL" id="KAJ6839140.1"/>
    </source>
</evidence>
<comment type="caution">
    <text evidence="13">The sequence shown here is derived from an EMBL/GenBank/DDBJ whole genome shotgun (WGS) entry which is preliminary data.</text>
</comment>
<dbReference type="EMBL" id="JANAVB010010520">
    <property type="protein sequence ID" value="KAJ6838864.1"/>
    <property type="molecule type" value="Genomic_DNA"/>
</dbReference>
<dbReference type="PROSITE" id="PS00411">
    <property type="entry name" value="KINESIN_MOTOR_1"/>
    <property type="match status" value="1"/>
</dbReference>
<dbReference type="InterPro" id="IPR036961">
    <property type="entry name" value="Kinesin_motor_dom_sf"/>
</dbReference>
<dbReference type="InterPro" id="IPR019821">
    <property type="entry name" value="Kinesin_motor_CS"/>
</dbReference>
<evidence type="ECO:0000256" key="8">
    <source>
        <dbReference type="RuleBase" id="RU000394"/>
    </source>
</evidence>
<evidence type="ECO:0000256" key="6">
    <source>
        <dbReference type="ARBA" id="ARBA00023175"/>
    </source>
</evidence>
<evidence type="ECO:0000256" key="3">
    <source>
        <dbReference type="ARBA" id="ARBA00022741"/>
    </source>
</evidence>
<dbReference type="Pfam" id="PF11995">
    <property type="entry name" value="DUF3490"/>
    <property type="match status" value="1"/>
</dbReference>
<evidence type="ECO:0000313" key="14">
    <source>
        <dbReference type="Proteomes" id="UP001140949"/>
    </source>
</evidence>
<evidence type="ECO:0000256" key="5">
    <source>
        <dbReference type="ARBA" id="ARBA00023054"/>
    </source>
</evidence>
<dbReference type="SMART" id="SM00129">
    <property type="entry name" value="KISc"/>
    <property type="match status" value="1"/>
</dbReference>
<protein>
    <recommendedName>
        <fullName evidence="8">Kinesin-like protein</fullName>
    </recommendedName>
</protein>
<dbReference type="Gene3D" id="3.40.850.10">
    <property type="entry name" value="Kinesin motor domain"/>
    <property type="match status" value="1"/>
</dbReference>
<dbReference type="FunFam" id="3.40.850.10:FF:000016">
    <property type="entry name" value="Kinesin-like protein"/>
    <property type="match status" value="1"/>
</dbReference>
<keyword evidence="3 7" id="KW-0547">Nucleotide-binding</keyword>
<evidence type="ECO:0000259" key="11">
    <source>
        <dbReference type="PROSITE" id="PS50067"/>
    </source>
</evidence>
<proteinExistence type="inferred from homology"/>
<dbReference type="SUPFAM" id="SSF52540">
    <property type="entry name" value="P-loop containing nucleoside triphosphate hydrolases"/>
    <property type="match status" value="1"/>
</dbReference>
<accession>A0AAX6HDH5</accession>
<dbReference type="PANTHER" id="PTHR47968:SF18">
    <property type="entry name" value="KINESIN-LIKE PROTEIN KIN-7F"/>
    <property type="match status" value="1"/>
</dbReference>
<dbReference type="InterPro" id="IPR027640">
    <property type="entry name" value="Kinesin-like_fam"/>
</dbReference>
<comment type="similarity">
    <text evidence="1">Belongs to the TRAFAC class myosin-kinesin ATPase superfamily. Kinesin family. KIN-7 subfamily.</text>
</comment>
<evidence type="ECO:0000256" key="1">
    <source>
        <dbReference type="ARBA" id="ARBA00007310"/>
    </source>
</evidence>
<organism evidence="13 14">
    <name type="scientific">Iris pallida</name>
    <name type="common">Sweet iris</name>
    <dbReference type="NCBI Taxonomy" id="29817"/>
    <lineage>
        <taxon>Eukaryota</taxon>
        <taxon>Viridiplantae</taxon>
        <taxon>Streptophyta</taxon>
        <taxon>Embryophyta</taxon>
        <taxon>Tracheophyta</taxon>
        <taxon>Spermatophyta</taxon>
        <taxon>Magnoliopsida</taxon>
        <taxon>Liliopsida</taxon>
        <taxon>Asparagales</taxon>
        <taxon>Iridaceae</taxon>
        <taxon>Iridoideae</taxon>
        <taxon>Irideae</taxon>
        <taxon>Iris</taxon>
    </lineage>
</organism>
<dbReference type="GO" id="GO:0005524">
    <property type="term" value="F:ATP binding"/>
    <property type="evidence" value="ECO:0007669"/>
    <property type="project" value="UniProtKB-UniRule"/>
</dbReference>
<evidence type="ECO:0000256" key="9">
    <source>
        <dbReference type="SAM" id="Coils"/>
    </source>
</evidence>
<evidence type="ECO:0000256" key="2">
    <source>
        <dbReference type="ARBA" id="ARBA00022701"/>
    </source>
</evidence>
<reference evidence="13" key="1">
    <citation type="journal article" date="2023" name="GigaByte">
        <title>Genome assembly of the bearded iris, Iris pallida Lam.</title>
        <authorList>
            <person name="Bruccoleri R.E."/>
            <person name="Oakeley E.J."/>
            <person name="Faust A.M.E."/>
            <person name="Altorfer M."/>
            <person name="Dessus-Babus S."/>
            <person name="Burckhardt D."/>
            <person name="Oertli M."/>
            <person name="Naumann U."/>
            <person name="Petersen F."/>
            <person name="Wong J."/>
        </authorList>
    </citation>
    <scope>NUCLEOTIDE SEQUENCE</scope>
    <source>
        <strain evidence="13">GSM-AAB239-AS_SAM_17_03QT</strain>
    </source>
</reference>
<reference evidence="13" key="2">
    <citation type="submission" date="2023-04" db="EMBL/GenBank/DDBJ databases">
        <authorList>
            <person name="Bruccoleri R.E."/>
            <person name="Oakeley E.J."/>
            <person name="Faust A.-M."/>
            <person name="Dessus-Babus S."/>
            <person name="Altorfer M."/>
            <person name="Burckhardt D."/>
            <person name="Oertli M."/>
            <person name="Naumann U."/>
            <person name="Petersen F."/>
            <person name="Wong J."/>
        </authorList>
    </citation>
    <scope>NUCLEOTIDE SEQUENCE</scope>
    <source>
        <strain evidence="13">GSM-AAB239-AS_SAM_17_03QT</strain>
        <tissue evidence="13">Leaf</tissue>
    </source>
</reference>
<feature type="compositionally biased region" description="Low complexity" evidence="10">
    <location>
        <begin position="438"/>
        <end position="454"/>
    </location>
</feature>
<name>A0AAX6HDH5_IRIPA</name>
<feature type="region of interest" description="Disordered" evidence="10">
    <location>
        <begin position="415"/>
        <end position="467"/>
    </location>
</feature>
<evidence type="ECO:0000256" key="10">
    <source>
        <dbReference type="SAM" id="MobiDB-lite"/>
    </source>
</evidence>
<dbReference type="Proteomes" id="UP001140949">
    <property type="component" value="Unassembled WGS sequence"/>
</dbReference>
<keyword evidence="6 7" id="KW-0505">Motor protein</keyword>